<dbReference type="GO" id="GO:0000974">
    <property type="term" value="C:Prp19 complex"/>
    <property type="evidence" value="ECO:0007669"/>
    <property type="project" value="TreeGrafter"/>
</dbReference>
<dbReference type="InterPro" id="IPR055430">
    <property type="entry name" value="HAT_Syf1_CNRKL1_C"/>
</dbReference>
<keyword evidence="4" id="KW-1185">Reference proteome</keyword>
<feature type="domain" description="Pre-mRNA-splicing factor Syf1/CRNKL1-like C-terminal HAT-repeats" evidence="2">
    <location>
        <begin position="60"/>
        <end position="439"/>
    </location>
</feature>
<dbReference type="PANTHER" id="PTHR11246:SF5">
    <property type="entry name" value="PRE-MRNA-SPLICING FACTOR SYF1"/>
    <property type="match status" value="1"/>
</dbReference>
<evidence type="ECO:0000259" key="2">
    <source>
        <dbReference type="Pfam" id="PF23231"/>
    </source>
</evidence>
<evidence type="ECO:0000256" key="1">
    <source>
        <dbReference type="ARBA" id="ARBA00022737"/>
    </source>
</evidence>
<accession>A0A8C9GWV4</accession>
<dbReference type="Proteomes" id="UP000694416">
    <property type="component" value="Unplaced"/>
</dbReference>
<evidence type="ECO:0000313" key="4">
    <source>
        <dbReference type="Proteomes" id="UP000694416"/>
    </source>
</evidence>
<dbReference type="SUPFAM" id="SSF48452">
    <property type="entry name" value="TPR-like"/>
    <property type="match status" value="2"/>
</dbReference>
<dbReference type="GO" id="GO:0071014">
    <property type="term" value="C:post-mRNA release spliceosomal complex"/>
    <property type="evidence" value="ECO:0007669"/>
    <property type="project" value="TreeGrafter"/>
</dbReference>
<proteinExistence type="predicted"/>
<dbReference type="Gene3D" id="1.25.40.10">
    <property type="entry name" value="Tetratricopeptide repeat domain"/>
    <property type="match status" value="2"/>
</dbReference>
<dbReference type="PANTHER" id="PTHR11246">
    <property type="entry name" value="PRE-MRNA SPLICING FACTOR"/>
    <property type="match status" value="1"/>
</dbReference>
<evidence type="ECO:0000313" key="3">
    <source>
        <dbReference type="Ensembl" id="ENSPTEP00000007526.1"/>
    </source>
</evidence>
<name>A0A8C9GWV4_9PRIM</name>
<sequence>MDKINYLLDERKIYIADIKLKNNKKNVYIWLSKIDAIENKFEKIHFYNKCLKYFKNNEYIGRLSDIYISYAYYCYNNNEYEEAVKIFYNAIKEKSCKSINEVANIFCSWIELELLQKNYKEALNVARSSIDMKKWNERSRDKMHRMLGNSSNNNMAVILHDQSNNKNIYNNMFINFNLLKSIKLVSLVLDMEMNYGTIETTINIFDLLYHSKSITVKMVLTLSNYLYEHKYFNESFKVYEKAISIFHYPYVYPIYVTYINKYIERYKDKNIPYVRELFNQAIYGIDNQTYIPKKFAKSIFLMYANFEEKYGFLKKSLTIYKEAIPFLEQTDQIKFYKIFISKVSKAYGIHKSREAFEEAIQTLNDDDAREMCLLYIDMEYKLNEYDRVRSLYVYTAQFTNPLSHSTFYQNWREFEVVHGNEHTFREMIRIKRSVMNIFRYYYYYYYYYY</sequence>
<dbReference type="Pfam" id="PF23231">
    <property type="entry name" value="HAT_Syf1_CNRKL1_C"/>
    <property type="match status" value="1"/>
</dbReference>
<dbReference type="InterPro" id="IPR011990">
    <property type="entry name" value="TPR-like_helical_dom_sf"/>
</dbReference>
<organism evidence="3 4">
    <name type="scientific">Piliocolobus tephrosceles</name>
    <name type="common">Ugandan red Colobus</name>
    <dbReference type="NCBI Taxonomy" id="591936"/>
    <lineage>
        <taxon>Eukaryota</taxon>
        <taxon>Metazoa</taxon>
        <taxon>Chordata</taxon>
        <taxon>Craniata</taxon>
        <taxon>Vertebrata</taxon>
        <taxon>Euteleostomi</taxon>
        <taxon>Mammalia</taxon>
        <taxon>Eutheria</taxon>
        <taxon>Euarchontoglires</taxon>
        <taxon>Primates</taxon>
        <taxon>Haplorrhini</taxon>
        <taxon>Catarrhini</taxon>
        <taxon>Cercopithecidae</taxon>
        <taxon>Colobinae</taxon>
        <taxon>Piliocolobus</taxon>
    </lineage>
</organism>
<keyword evidence="1" id="KW-0677">Repeat</keyword>
<dbReference type="Ensembl" id="ENSPTET00000011463.1">
    <property type="protein sequence ID" value="ENSPTEP00000007526.1"/>
    <property type="gene ID" value="ENSPTEG00000008561.1"/>
</dbReference>
<dbReference type="GO" id="GO:0071007">
    <property type="term" value="C:U2-type catalytic step 2 spliceosome"/>
    <property type="evidence" value="ECO:0007669"/>
    <property type="project" value="TreeGrafter"/>
</dbReference>
<reference evidence="3" key="2">
    <citation type="submission" date="2025-09" db="UniProtKB">
        <authorList>
            <consortium name="Ensembl"/>
        </authorList>
    </citation>
    <scope>IDENTIFICATION</scope>
</reference>
<reference evidence="3" key="1">
    <citation type="submission" date="2025-08" db="UniProtKB">
        <authorList>
            <consortium name="Ensembl"/>
        </authorList>
    </citation>
    <scope>IDENTIFICATION</scope>
</reference>
<protein>
    <submittedName>
        <fullName evidence="3">Pre-mRNA-splicing factor SYF1-like</fullName>
    </submittedName>
</protein>
<dbReference type="InterPro" id="IPR045075">
    <property type="entry name" value="Syf1-like"/>
</dbReference>
<dbReference type="AlphaFoldDB" id="A0A8C9GWV4"/>
<dbReference type="GO" id="GO:0000349">
    <property type="term" value="P:generation of catalytic spliceosome for first transesterification step"/>
    <property type="evidence" value="ECO:0007669"/>
    <property type="project" value="TreeGrafter"/>
</dbReference>